<evidence type="ECO:0000313" key="2">
    <source>
        <dbReference type="EMBL" id="XFO75168.1"/>
    </source>
</evidence>
<dbReference type="Pfam" id="PF01966">
    <property type="entry name" value="HD"/>
    <property type="match status" value="1"/>
</dbReference>
<evidence type="ECO:0000259" key="1">
    <source>
        <dbReference type="Pfam" id="PF01966"/>
    </source>
</evidence>
<dbReference type="InterPro" id="IPR006674">
    <property type="entry name" value="HD_domain"/>
</dbReference>
<dbReference type="NCBIfam" id="TIGR00277">
    <property type="entry name" value="HDIG"/>
    <property type="match status" value="1"/>
</dbReference>
<dbReference type="SUPFAM" id="SSF109604">
    <property type="entry name" value="HD-domain/PDEase-like"/>
    <property type="match status" value="1"/>
</dbReference>
<feature type="domain" description="HD" evidence="1">
    <location>
        <begin position="23"/>
        <end position="116"/>
    </location>
</feature>
<proteinExistence type="predicted"/>
<reference evidence="2" key="1">
    <citation type="submission" date="2024-05" db="EMBL/GenBank/DDBJ databases">
        <title>Isolation and characterization of Sporomusa carbonis sp. nov., a carboxydotrophic hydrogenogen in the genus of Sporomusa isolated from a charcoal burning pile.</title>
        <authorList>
            <person name="Boeer T."/>
            <person name="Rosenbaum F."/>
            <person name="Eysell L."/>
            <person name="Mueller V."/>
            <person name="Daniel R."/>
            <person name="Poehlein A."/>
        </authorList>
    </citation>
    <scope>NUCLEOTIDE SEQUENCE [LARGE SCALE GENOMIC DNA]</scope>
    <source>
        <strain evidence="2">DSM 3132</strain>
    </source>
</reference>
<dbReference type="Proteomes" id="UP000216052">
    <property type="component" value="Chromosome"/>
</dbReference>
<organism evidence="2 3">
    <name type="scientific">Sporomusa acidovorans (strain ATCC 49682 / DSM 3132 / Mol)</name>
    <dbReference type="NCBI Taxonomy" id="1123286"/>
    <lineage>
        <taxon>Bacteria</taxon>
        <taxon>Bacillati</taxon>
        <taxon>Bacillota</taxon>
        <taxon>Negativicutes</taxon>
        <taxon>Selenomonadales</taxon>
        <taxon>Sporomusaceae</taxon>
        <taxon>Sporomusa</taxon>
    </lineage>
</organism>
<gene>
    <name evidence="2" type="ORF">SPACI_052830</name>
</gene>
<dbReference type="InterPro" id="IPR006675">
    <property type="entry name" value="HDIG_dom"/>
</dbReference>
<accession>A0ABZ3JAP3</accession>
<sequence>MPAGYQQDYIHELKGYFGQDARRIAHALKVLAYAEKIMSEQPLTDCDRKIVTIAAILHDIGIKNAEIKYGSAQPRYQELEGPGVAAQMMKKYQEPAEIRERVCYIIGGHHTAEKNDGLDFQIIWEADLLVNIAEEGWAKDKDRVKRIIAKHFKTAAGIDIANRTYLA</sequence>
<name>A0ABZ3JAP3_SPOA4</name>
<dbReference type="CDD" id="cd00077">
    <property type="entry name" value="HDc"/>
    <property type="match status" value="1"/>
</dbReference>
<dbReference type="RefSeq" id="WP_093792230.1">
    <property type="nucleotide sequence ID" value="NZ_CP155571.1"/>
</dbReference>
<keyword evidence="3" id="KW-1185">Reference proteome</keyword>
<dbReference type="EMBL" id="CP155571">
    <property type="protein sequence ID" value="XFO75168.1"/>
    <property type="molecule type" value="Genomic_DNA"/>
</dbReference>
<evidence type="ECO:0000313" key="3">
    <source>
        <dbReference type="Proteomes" id="UP000216052"/>
    </source>
</evidence>
<protein>
    <recommendedName>
        <fullName evidence="1">HD domain-containing protein</fullName>
    </recommendedName>
</protein>
<dbReference type="InterPro" id="IPR003607">
    <property type="entry name" value="HD/PDEase_dom"/>
</dbReference>
<dbReference type="Gene3D" id="1.10.3210.10">
    <property type="entry name" value="Hypothetical protein af1432"/>
    <property type="match status" value="1"/>
</dbReference>